<reference evidence="1" key="1">
    <citation type="submission" date="2018-06" db="EMBL/GenBank/DDBJ databases">
        <authorList>
            <person name="Zhirakovskaya E."/>
        </authorList>
    </citation>
    <scope>NUCLEOTIDE SEQUENCE</scope>
</reference>
<dbReference type="InterPro" id="IPR029151">
    <property type="entry name" value="Sensor-like_sf"/>
</dbReference>
<accession>A0A3B1AEM6</accession>
<evidence type="ECO:0000313" key="1">
    <source>
        <dbReference type="EMBL" id="VAW91066.1"/>
    </source>
</evidence>
<protein>
    <submittedName>
        <fullName evidence="1">Uncharacterized protein</fullName>
    </submittedName>
</protein>
<dbReference type="Gene3D" id="3.30.450.20">
    <property type="entry name" value="PAS domain"/>
    <property type="match status" value="1"/>
</dbReference>
<dbReference type="AlphaFoldDB" id="A0A3B1AEM6"/>
<dbReference type="CDD" id="cd18773">
    <property type="entry name" value="PDC1_HK_sensor"/>
    <property type="match status" value="1"/>
</dbReference>
<dbReference type="EMBL" id="UOFS01000006">
    <property type="protein sequence ID" value="VAW91066.1"/>
    <property type="molecule type" value="Genomic_DNA"/>
</dbReference>
<organism evidence="1">
    <name type="scientific">hydrothermal vent metagenome</name>
    <dbReference type="NCBI Taxonomy" id="652676"/>
    <lineage>
        <taxon>unclassified sequences</taxon>
        <taxon>metagenomes</taxon>
        <taxon>ecological metagenomes</taxon>
    </lineage>
</organism>
<dbReference type="SUPFAM" id="SSF103190">
    <property type="entry name" value="Sensory domain-like"/>
    <property type="match status" value="1"/>
</dbReference>
<proteinExistence type="predicted"/>
<gene>
    <name evidence="1" type="ORF">MNBD_GAMMA22-2613</name>
</gene>
<sequence length="332" mass="38457">MNNLSLKEHEVVHSTGSLQQNIAAQHDMLTGMLKEPLHLIAQKCSEVWGNRVELDKVFISQLRCLPEFTFLYALDTDAIQISDNVSHEGIIKKDYGRDRRERPYMREVVPSSGFLLSNAYISLRARRPSLTAIQLVRDGNGKTLGYIGADFDLRDLPLTKKLYDEPHHWQQIKGDPSIRGTVFHQTRIESGFDRHMDVILTVLEELMRSHGMFHVILHFSSSRAIVWLYDDPYRYRLLDIEALIDPNICLAYPIHCYPKDAEIPEEKIFEVFESFKNLRFMDDTLYLRSGTINVFNGIVGLTFSCDGSHYIPYDEFLNREHAFWANESSKNQ</sequence>
<name>A0A3B1AEM6_9ZZZZ</name>